<feature type="transmembrane region" description="Helical" evidence="1">
    <location>
        <begin position="17"/>
        <end position="39"/>
    </location>
</feature>
<organism evidence="2 3">
    <name type="scientific">Rhizophagus irregularis (strain DAOM 197198w)</name>
    <name type="common">Glomus intraradices</name>
    <dbReference type="NCBI Taxonomy" id="1432141"/>
    <lineage>
        <taxon>Eukaryota</taxon>
        <taxon>Fungi</taxon>
        <taxon>Fungi incertae sedis</taxon>
        <taxon>Mucoromycota</taxon>
        <taxon>Glomeromycotina</taxon>
        <taxon>Glomeromycetes</taxon>
        <taxon>Glomerales</taxon>
        <taxon>Glomeraceae</taxon>
        <taxon>Rhizophagus</taxon>
    </lineage>
</organism>
<dbReference type="Proteomes" id="UP000022910">
    <property type="component" value="Unassembled WGS sequence"/>
</dbReference>
<gene>
    <name evidence="2" type="ORF">RirG_273010</name>
</gene>
<accession>A0A015L5Y8</accession>
<reference evidence="2 3" key="1">
    <citation type="submission" date="2014-02" db="EMBL/GenBank/DDBJ databases">
        <title>Single nucleus genome sequencing reveals high similarity among nuclei of an endomycorrhizal fungus.</title>
        <authorList>
            <person name="Lin K."/>
            <person name="Geurts R."/>
            <person name="Zhang Z."/>
            <person name="Limpens E."/>
            <person name="Saunders D.G."/>
            <person name="Mu D."/>
            <person name="Pang E."/>
            <person name="Cao H."/>
            <person name="Cha H."/>
            <person name="Lin T."/>
            <person name="Zhou Q."/>
            <person name="Shang Y."/>
            <person name="Li Y."/>
            <person name="Ivanov S."/>
            <person name="Sharma T."/>
            <person name="Velzen R.V."/>
            <person name="Ruijter N.D."/>
            <person name="Aanen D.K."/>
            <person name="Win J."/>
            <person name="Kamoun S."/>
            <person name="Bisseling T."/>
            <person name="Huang S."/>
        </authorList>
    </citation>
    <scope>NUCLEOTIDE SEQUENCE [LARGE SCALE GENOMIC DNA]</scope>
    <source>
        <strain evidence="3">DAOM197198w</strain>
    </source>
</reference>
<dbReference type="HOGENOM" id="CLU_1225361_0_0_1"/>
<name>A0A015L5Y8_RHIIW</name>
<keyword evidence="1" id="KW-0472">Membrane</keyword>
<evidence type="ECO:0000313" key="3">
    <source>
        <dbReference type="Proteomes" id="UP000022910"/>
    </source>
</evidence>
<evidence type="ECO:0000256" key="1">
    <source>
        <dbReference type="SAM" id="Phobius"/>
    </source>
</evidence>
<comment type="caution">
    <text evidence="2">The sequence shown here is derived from an EMBL/GenBank/DDBJ whole genome shotgun (WGS) entry which is preliminary data.</text>
</comment>
<dbReference type="AlphaFoldDB" id="A0A015L5Y8"/>
<protein>
    <submittedName>
        <fullName evidence="2">Uncharacterized protein</fullName>
    </submittedName>
</protein>
<sequence length="237" mass="27836">MTGDTTNLEFQKNPELIVIWISFSVFTVIYLLNLFIGLLNEEIQKIDKKTLFLHQRAEILAEIELFNLFPSQRRLKSWFPDHIYYYVNVDELQRKLNEINSSDTYKDSPYKPIIHPDLLDLITCKITNSIENGTYNSISERINFSLLKNKGQISITLKFKGKKLIDYIDHIVMDNDDDDKDGKEFKNMNLEENNIQDYLKSIQNIIKSNVSKNKHYLNITLEFKGARLVKYESQVAD</sequence>
<dbReference type="STRING" id="1432141.A0A015L5Y8"/>
<evidence type="ECO:0000313" key="2">
    <source>
        <dbReference type="EMBL" id="EXX50213.1"/>
    </source>
</evidence>
<keyword evidence="3" id="KW-1185">Reference proteome</keyword>
<keyword evidence="1" id="KW-0812">Transmembrane</keyword>
<dbReference type="OrthoDB" id="2352140at2759"/>
<proteinExistence type="predicted"/>
<dbReference type="EMBL" id="JEMT01030156">
    <property type="protein sequence ID" value="EXX50213.1"/>
    <property type="molecule type" value="Genomic_DNA"/>
</dbReference>
<keyword evidence="1" id="KW-1133">Transmembrane helix</keyword>